<keyword evidence="2" id="KW-1185">Reference proteome</keyword>
<organism evidence="1 2">
    <name type="scientific">Solanum tuberosum</name>
    <name type="common">Potato</name>
    <dbReference type="NCBI Taxonomy" id="4113"/>
    <lineage>
        <taxon>Eukaryota</taxon>
        <taxon>Viridiplantae</taxon>
        <taxon>Streptophyta</taxon>
        <taxon>Embryophyta</taxon>
        <taxon>Tracheophyta</taxon>
        <taxon>Spermatophyta</taxon>
        <taxon>Magnoliopsida</taxon>
        <taxon>eudicotyledons</taxon>
        <taxon>Gunneridae</taxon>
        <taxon>Pentapetalae</taxon>
        <taxon>asterids</taxon>
        <taxon>lamiids</taxon>
        <taxon>Solanales</taxon>
        <taxon>Solanaceae</taxon>
        <taxon>Solanoideae</taxon>
        <taxon>Solaneae</taxon>
        <taxon>Solanum</taxon>
    </lineage>
</organism>
<name>A0ABQ7VPV6_SOLTU</name>
<evidence type="ECO:0000313" key="2">
    <source>
        <dbReference type="Proteomes" id="UP000826656"/>
    </source>
</evidence>
<evidence type="ECO:0008006" key="3">
    <source>
        <dbReference type="Google" id="ProtNLM"/>
    </source>
</evidence>
<dbReference type="EMBL" id="JAIVGD010000011">
    <property type="protein sequence ID" value="KAH0770101.1"/>
    <property type="molecule type" value="Genomic_DNA"/>
</dbReference>
<gene>
    <name evidence="1" type="ORF">KY290_014082</name>
</gene>
<evidence type="ECO:0000313" key="1">
    <source>
        <dbReference type="EMBL" id="KAH0770101.1"/>
    </source>
</evidence>
<dbReference type="Proteomes" id="UP000826656">
    <property type="component" value="Unassembled WGS sequence"/>
</dbReference>
<proteinExistence type="predicted"/>
<sequence length="168" mass="19480">MDYNINWMINSGNIINESWVHDINALVPLDTLSLINSIPIGNEDKAIWKLRSEMAKHTWNIISRPLGLNMIGHTIKVALGKKFNFIDYKWNWSRVCLMAENFKTMIRSNGLSHQEQPAGNLILMEATSKIKRRLELEAFLETKWGAWLWPSHILLNFALKIIVKLKLL</sequence>
<accession>A0ABQ7VPV6</accession>
<reference evidence="1 2" key="1">
    <citation type="journal article" date="2021" name="bioRxiv">
        <title>Chromosome-scale and haplotype-resolved genome assembly of a tetraploid potato cultivar.</title>
        <authorList>
            <person name="Sun H."/>
            <person name="Jiao W.-B."/>
            <person name="Krause K."/>
            <person name="Campoy J.A."/>
            <person name="Goel M."/>
            <person name="Folz-Donahue K."/>
            <person name="Kukat C."/>
            <person name="Huettel B."/>
            <person name="Schneeberger K."/>
        </authorList>
    </citation>
    <scope>NUCLEOTIDE SEQUENCE [LARGE SCALE GENOMIC DNA]</scope>
    <source>
        <strain evidence="1">SolTubOtavaFocal</strain>
        <tissue evidence="1">Leaves</tissue>
    </source>
</reference>
<protein>
    <recommendedName>
        <fullName evidence="3">RNase H family protein</fullName>
    </recommendedName>
</protein>
<comment type="caution">
    <text evidence="1">The sequence shown here is derived from an EMBL/GenBank/DDBJ whole genome shotgun (WGS) entry which is preliminary data.</text>
</comment>